<organism evidence="5 6">
    <name type="scientific">Shewanella electrica</name>
    <dbReference type="NCBI Taxonomy" id="515560"/>
    <lineage>
        <taxon>Bacteria</taxon>
        <taxon>Pseudomonadati</taxon>
        <taxon>Pseudomonadota</taxon>
        <taxon>Gammaproteobacteria</taxon>
        <taxon>Alteromonadales</taxon>
        <taxon>Shewanellaceae</taxon>
        <taxon>Shewanella</taxon>
    </lineage>
</organism>
<keyword evidence="3" id="KW-0812">Transmembrane</keyword>
<evidence type="ECO:0000259" key="4">
    <source>
        <dbReference type="Pfam" id="PF25917"/>
    </source>
</evidence>
<proteinExistence type="inferred from homology"/>
<feature type="transmembrane region" description="Helical" evidence="3">
    <location>
        <begin position="6"/>
        <end position="24"/>
    </location>
</feature>
<accession>A0ABT2FQ60</accession>
<comment type="similarity">
    <text evidence="1">Belongs to the membrane fusion protein (MFP) (TC 8.A.1) family.</text>
</comment>
<feature type="coiled-coil region" evidence="2">
    <location>
        <begin position="124"/>
        <end position="182"/>
    </location>
</feature>
<protein>
    <submittedName>
        <fullName evidence="5">HlyD family secretion protein</fullName>
    </submittedName>
</protein>
<dbReference type="InterPro" id="IPR058625">
    <property type="entry name" value="MdtA-like_BSH"/>
</dbReference>
<keyword evidence="2" id="KW-0175">Coiled coil</keyword>
<reference evidence="6" key="2">
    <citation type="submission" date="2023-07" db="EMBL/GenBank/DDBJ databases">
        <title>Shewanella mangrovi sp. nov., an acetaldehyde- degrading bacterium isolated from mangrove sediment.</title>
        <authorList>
            <person name="Liu Y."/>
        </authorList>
    </citation>
    <scope>NUCLEOTIDE SEQUENCE [LARGE SCALE GENOMIC DNA]</scope>
    <source>
        <strain evidence="6">C32</strain>
    </source>
</reference>
<evidence type="ECO:0000256" key="2">
    <source>
        <dbReference type="SAM" id="Coils"/>
    </source>
</evidence>
<evidence type="ECO:0000313" key="6">
    <source>
        <dbReference type="Proteomes" id="UP001201549"/>
    </source>
</evidence>
<evidence type="ECO:0000256" key="3">
    <source>
        <dbReference type="SAM" id="Phobius"/>
    </source>
</evidence>
<dbReference type="RefSeq" id="WP_238898276.1">
    <property type="nucleotide sequence ID" value="NZ_JAKOGG010000021.1"/>
</dbReference>
<dbReference type="Proteomes" id="UP001201549">
    <property type="component" value="Unassembled WGS sequence"/>
</dbReference>
<sequence length="376" mass="41889">MDMLLILSYTAICVAIFKIFKIPLNKWSIPTAVLGGIVLIGALILLMNYNHPFTATGAQIYTTTPIMPGVRGRVTEVDAVPNTMMRKGDLLFKIDDTPFKAEVVRLQAALAKAMQESLRLDATYVQAQSNTEKFQADKDRTEREYQRYKKGYESGAFTEQQMDTARQNFKAAQAALKAAIAQEEATRLAKESEFEGENTDVATTKAQLASAEFNLEQATVRAPTDGYVTQVALRPGAMAVPLPLAPVMTFVHAEPRTYVGAFRQNSLMRLQPGNEAEFLFRSIPGRVFKGHVVEILPAIAESQIQAGGRLLGTQALVTSGQVFVKLKIDDNLDEYHLPMGTNVEIAVYSHHFEHVSVMRKVLIRMKSWQNYLYLDH</sequence>
<reference evidence="5 6" key="1">
    <citation type="submission" date="2022-02" db="EMBL/GenBank/DDBJ databases">
        <authorList>
            <person name="Zhuang L."/>
        </authorList>
    </citation>
    <scope>NUCLEOTIDE SEQUENCE [LARGE SCALE GENOMIC DNA]</scope>
    <source>
        <strain evidence="5 6">C32</strain>
    </source>
</reference>
<keyword evidence="3" id="KW-1133">Transmembrane helix</keyword>
<dbReference type="Pfam" id="PF25917">
    <property type="entry name" value="BSH_RND"/>
    <property type="match status" value="1"/>
</dbReference>
<dbReference type="EMBL" id="JAKOGG010000021">
    <property type="protein sequence ID" value="MCS4558457.1"/>
    <property type="molecule type" value="Genomic_DNA"/>
</dbReference>
<comment type="caution">
    <text evidence="5">The sequence shown here is derived from an EMBL/GenBank/DDBJ whole genome shotgun (WGS) entry which is preliminary data.</text>
</comment>
<dbReference type="PANTHER" id="PTHR30386">
    <property type="entry name" value="MEMBRANE FUSION SUBUNIT OF EMRAB-TOLC MULTIDRUG EFFLUX PUMP"/>
    <property type="match status" value="1"/>
</dbReference>
<feature type="domain" description="Multidrug resistance protein MdtA-like barrel-sandwich hybrid" evidence="4">
    <location>
        <begin position="66"/>
        <end position="238"/>
    </location>
</feature>
<dbReference type="PANTHER" id="PTHR30386:SF18">
    <property type="entry name" value="INNER MEMBRANE PROTEIN YIAV-RELATED"/>
    <property type="match status" value="1"/>
</dbReference>
<keyword evidence="3" id="KW-0472">Membrane</keyword>
<evidence type="ECO:0000313" key="5">
    <source>
        <dbReference type="EMBL" id="MCS4558457.1"/>
    </source>
</evidence>
<evidence type="ECO:0000256" key="1">
    <source>
        <dbReference type="ARBA" id="ARBA00009477"/>
    </source>
</evidence>
<gene>
    <name evidence="5" type="ORF">L9G74_18630</name>
</gene>
<dbReference type="SUPFAM" id="SSF111369">
    <property type="entry name" value="HlyD-like secretion proteins"/>
    <property type="match status" value="2"/>
</dbReference>
<dbReference type="Gene3D" id="1.10.287.470">
    <property type="entry name" value="Helix hairpin bin"/>
    <property type="match status" value="1"/>
</dbReference>
<dbReference type="Gene3D" id="2.40.50.100">
    <property type="match status" value="1"/>
</dbReference>
<dbReference type="InterPro" id="IPR050739">
    <property type="entry name" value="MFP"/>
</dbReference>
<keyword evidence="6" id="KW-1185">Reference proteome</keyword>
<dbReference type="Gene3D" id="2.40.30.170">
    <property type="match status" value="1"/>
</dbReference>
<feature type="transmembrane region" description="Helical" evidence="3">
    <location>
        <begin position="31"/>
        <end position="49"/>
    </location>
</feature>
<name>A0ABT2FQ60_9GAMM</name>